<gene>
    <name evidence="2" type="ORF">FHS16_003951</name>
</gene>
<protein>
    <submittedName>
        <fullName evidence="2">Uncharacterized protein</fullName>
    </submittedName>
</protein>
<dbReference type="EMBL" id="JACHXW010000012">
    <property type="protein sequence ID" value="MBB3153876.1"/>
    <property type="molecule type" value="Genomic_DNA"/>
</dbReference>
<reference evidence="2 3" key="1">
    <citation type="submission" date="2020-08" db="EMBL/GenBank/DDBJ databases">
        <title>Genomic Encyclopedia of Type Strains, Phase III (KMG-III): the genomes of soil and plant-associated and newly described type strains.</title>
        <authorList>
            <person name="Whitman W."/>
        </authorList>
    </citation>
    <scope>NUCLEOTIDE SEQUENCE [LARGE SCALE GENOMIC DNA]</scope>
    <source>
        <strain evidence="2 3">CECT 8234</strain>
    </source>
</reference>
<evidence type="ECO:0000313" key="3">
    <source>
        <dbReference type="Proteomes" id="UP000518605"/>
    </source>
</evidence>
<keyword evidence="3" id="KW-1185">Reference proteome</keyword>
<comment type="caution">
    <text evidence="2">The sequence shown here is derived from an EMBL/GenBank/DDBJ whole genome shotgun (WGS) entry which is preliminary data.</text>
</comment>
<organism evidence="2 3">
    <name type="scientific">Paenibacillus endophyticus</name>
    <dbReference type="NCBI Taxonomy" id="1294268"/>
    <lineage>
        <taxon>Bacteria</taxon>
        <taxon>Bacillati</taxon>
        <taxon>Bacillota</taxon>
        <taxon>Bacilli</taxon>
        <taxon>Bacillales</taxon>
        <taxon>Paenibacillaceae</taxon>
        <taxon>Paenibacillus</taxon>
    </lineage>
</organism>
<proteinExistence type="predicted"/>
<feature type="region of interest" description="Disordered" evidence="1">
    <location>
        <begin position="1"/>
        <end position="25"/>
    </location>
</feature>
<evidence type="ECO:0000256" key="1">
    <source>
        <dbReference type="SAM" id="MobiDB-lite"/>
    </source>
</evidence>
<dbReference type="RefSeq" id="WP_183566263.1">
    <property type="nucleotide sequence ID" value="NZ_CBCSLB010000012.1"/>
</dbReference>
<evidence type="ECO:0000313" key="2">
    <source>
        <dbReference type="EMBL" id="MBB3153876.1"/>
    </source>
</evidence>
<accession>A0A7W5C9Z5</accession>
<name>A0A7W5C9Z5_9BACL</name>
<dbReference type="AlphaFoldDB" id="A0A7W5C9Z5"/>
<sequence length="59" mass="6488">MIYGRGINDRGERVTIGQPGDDEESFVNAQSSKAYDFKGYIQIAGSAKRLRYQGAADES</sequence>
<dbReference type="Proteomes" id="UP000518605">
    <property type="component" value="Unassembled WGS sequence"/>
</dbReference>